<evidence type="ECO:0000313" key="2">
    <source>
        <dbReference type="Proteomes" id="UP000006512"/>
    </source>
</evidence>
<dbReference type="InterPro" id="IPR036515">
    <property type="entry name" value="Transposase_17_sf"/>
</dbReference>
<dbReference type="Proteomes" id="UP000006512">
    <property type="component" value="Unassembled WGS sequence"/>
</dbReference>
<dbReference type="AlphaFoldDB" id="F4QU16"/>
<name>F4QU16_9CAUL</name>
<reference evidence="2" key="1">
    <citation type="submission" date="2011-03" db="EMBL/GenBank/DDBJ databases">
        <title>Draft genome sequence of Brevundimonas diminuta.</title>
        <authorList>
            <person name="Brown P.J.B."/>
            <person name="Buechlein A."/>
            <person name="Hemmerich C."/>
            <person name="Brun Y.V."/>
        </authorList>
    </citation>
    <scope>NUCLEOTIDE SEQUENCE [LARGE SCALE GENOMIC DNA]</scope>
    <source>
        <strain evidence="2">C19</strain>
    </source>
</reference>
<accession>F4QU16</accession>
<proteinExistence type="predicted"/>
<dbReference type="GO" id="GO:0006313">
    <property type="term" value="P:DNA transposition"/>
    <property type="evidence" value="ECO:0007669"/>
    <property type="project" value="InterPro"/>
</dbReference>
<gene>
    <name evidence="1" type="ORF">ABI_46640</name>
</gene>
<keyword evidence="2" id="KW-1185">Reference proteome</keyword>
<evidence type="ECO:0000313" key="1">
    <source>
        <dbReference type="EMBL" id="EGF89316.1"/>
    </source>
</evidence>
<dbReference type="GO" id="GO:0003677">
    <property type="term" value="F:DNA binding"/>
    <property type="evidence" value="ECO:0007669"/>
    <property type="project" value="InterPro"/>
</dbReference>
<organism evidence="1 2">
    <name type="scientific">Asticcacaulis biprosthecium C19</name>
    <dbReference type="NCBI Taxonomy" id="715226"/>
    <lineage>
        <taxon>Bacteria</taxon>
        <taxon>Pseudomonadati</taxon>
        <taxon>Pseudomonadota</taxon>
        <taxon>Alphaproteobacteria</taxon>
        <taxon>Caulobacterales</taxon>
        <taxon>Caulobacteraceae</taxon>
        <taxon>Asticcacaulis</taxon>
    </lineage>
</organism>
<dbReference type="GO" id="GO:0004803">
    <property type="term" value="F:transposase activity"/>
    <property type="evidence" value="ECO:0007669"/>
    <property type="project" value="InterPro"/>
</dbReference>
<dbReference type="eggNOG" id="COG1943">
    <property type="taxonomic scope" value="Bacteria"/>
</dbReference>
<evidence type="ECO:0008006" key="3">
    <source>
        <dbReference type="Google" id="ProtNLM"/>
    </source>
</evidence>
<sequence>MGAAHPRWANFVNARGRWRGHLFDRRFALVAMDEDHLMAAVRYVAINPVRARLAPKAGIGD</sequence>
<dbReference type="HOGENOM" id="CLU_2912427_0_0_5"/>
<dbReference type="EMBL" id="GL883081">
    <property type="protein sequence ID" value="EGF89316.1"/>
    <property type="molecule type" value="Genomic_DNA"/>
</dbReference>
<protein>
    <recommendedName>
        <fullName evidence="3">Transposase</fullName>
    </recommendedName>
</protein>
<dbReference type="SUPFAM" id="SSF143422">
    <property type="entry name" value="Transposase IS200-like"/>
    <property type="match status" value="1"/>
</dbReference>